<comment type="caution">
    <text evidence="1">The sequence shown here is derived from an EMBL/GenBank/DDBJ whole genome shotgun (WGS) entry which is preliminary data.</text>
</comment>
<dbReference type="SUPFAM" id="SSF55729">
    <property type="entry name" value="Acyl-CoA N-acyltransferases (Nat)"/>
    <property type="match status" value="1"/>
</dbReference>
<dbReference type="InterPro" id="IPR016181">
    <property type="entry name" value="Acyl_CoA_acyltransferase"/>
</dbReference>
<evidence type="ECO:0000313" key="1">
    <source>
        <dbReference type="EMBL" id="KAK3945212.1"/>
    </source>
</evidence>
<sequence length="259" mass="28360">MAAAGPRIRIRDAVPADAGAITEINYAAFGPDIMDKLMYPNGVSDNARRKFESGLFAPKHPSAKGETIIKVAELLPVSDNDGPGEVVAFSKWVLYREPRPEAEWNVEHLDTAETLGEGVNVDVYNNFFGAMHRKRRQWAKGDPVLFLAILACTPTRHRLGAGTAMVRWGTELADELGLPSMLEASPSGYGLYKKFGYEDIDVIDLNITERWGAAYDGRNWGKDNAVELAGPAPEGVSRTVVMRRPAKAKSSTSTSMLHE</sequence>
<protein>
    <recommendedName>
        <fullName evidence="3">N-acetyltransferase domain-containing protein</fullName>
    </recommendedName>
</protein>
<dbReference type="InterPro" id="IPR052523">
    <property type="entry name" value="Trichothecene_AcTrans"/>
</dbReference>
<dbReference type="EMBL" id="MU853755">
    <property type="protein sequence ID" value="KAK3945212.1"/>
    <property type="molecule type" value="Genomic_DNA"/>
</dbReference>
<evidence type="ECO:0000313" key="2">
    <source>
        <dbReference type="Proteomes" id="UP001303473"/>
    </source>
</evidence>
<reference evidence="2" key="1">
    <citation type="journal article" date="2023" name="Mol. Phylogenet. Evol.">
        <title>Genome-scale phylogeny and comparative genomics of the fungal order Sordariales.</title>
        <authorList>
            <person name="Hensen N."/>
            <person name="Bonometti L."/>
            <person name="Westerberg I."/>
            <person name="Brannstrom I.O."/>
            <person name="Guillou S."/>
            <person name="Cros-Aarteil S."/>
            <person name="Calhoun S."/>
            <person name="Haridas S."/>
            <person name="Kuo A."/>
            <person name="Mondo S."/>
            <person name="Pangilinan J."/>
            <person name="Riley R."/>
            <person name="LaButti K."/>
            <person name="Andreopoulos B."/>
            <person name="Lipzen A."/>
            <person name="Chen C."/>
            <person name="Yan M."/>
            <person name="Daum C."/>
            <person name="Ng V."/>
            <person name="Clum A."/>
            <person name="Steindorff A."/>
            <person name="Ohm R.A."/>
            <person name="Martin F."/>
            <person name="Silar P."/>
            <person name="Natvig D.O."/>
            <person name="Lalanne C."/>
            <person name="Gautier V."/>
            <person name="Ament-Velasquez S.L."/>
            <person name="Kruys A."/>
            <person name="Hutchinson M.I."/>
            <person name="Powell A.J."/>
            <person name="Barry K."/>
            <person name="Miller A.N."/>
            <person name="Grigoriev I.V."/>
            <person name="Debuchy R."/>
            <person name="Gladieux P."/>
            <person name="Hiltunen Thoren M."/>
            <person name="Johannesson H."/>
        </authorList>
    </citation>
    <scope>NUCLEOTIDE SEQUENCE [LARGE SCALE GENOMIC DNA]</scope>
    <source>
        <strain evidence="2">CBS 340.73</strain>
    </source>
</reference>
<name>A0AAN6S8Q1_9PEZI</name>
<dbReference type="AlphaFoldDB" id="A0AAN6S8Q1"/>
<dbReference type="Gene3D" id="3.40.630.30">
    <property type="match status" value="1"/>
</dbReference>
<keyword evidence="2" id="KW-1185">Reference proteome</keyword>
<dbReference type="Proteomes" id="UP001303473">
    <property type="component" value="Unassembled WGS sequence"/>
</dbReference>
<evidence type="ECO:0008006" key="3">
    <source>
        <dbReference type="Google" id="ProtNLM"/>
    </source>
</evidence>
<dbReference type="PANTHER" id="PTHR42791:SF17">
    <property type="entry name" value="ACETYLTRANSFERASE, GNAT FAMILY FAMILY (AFU_ORTHOLOGUE AFUA_8G05690)"/>
    <property type="match status" value="1"/>
</dbReference>
<dbReference type="PANTHER" id="PTHR42791">
    <property type="entry name" value="GNAT FAMILY ACETYLTRANSFERASE"/>
    <property type="match status" value="1"/>
</dbReference>
<gene>
    <name evidence="1" type="ORF">QBC46DRAFT_277620</name>
</gene>
<proteinExistence type="predicted"/>
<organism evidence="1 2">
    <name type="scientific">Diplogelasinospora grovesii</name>
    <dbReference type="NCBI Taxonomy" id="303347"/>
    <lineage>
        <taxon>Eukaryota</taxon>
        <taxon>Fungi</taxon>
        <taxon>Dikarya</taxon>
        <taxon>Ascomycota</taxon>
        <taxon>Pezizomycotina</taxon>
        <taxon>Sordariomycetes</taxon>
        <taxon>Sordariomycetidae</taxon>
        <taxon>Sordariales</taxon>
        <taxon>Diplogelasinosporaceae</taxon>
        <taxon>Diplogelasinospora</taxon>
    </lineage>
</organism>
<accession>A0AAN6S8Q1</accession>